<organism evidence="1 2">
    <name type="scientific">Pristionchus pacificus</name>
    <name type="common">Parasitic nematode worm</name>
    <dbReference type="NCBI Taxonomy" id="54126"/>
    <lineage>
        <taxon>Eukaryota</taxon>
        <taxon>Metazoa</taxon>
        <taxon>Ecdysozoa</taxon>
        <taxon>Nematoda</taxon>
        <taxon>Chromadorea</taxon>
        <taxon>Rhabditida</taxon>
        <taxon>Rhabditina</taxon>
        <taxon>Diplogasteromorpha</taxon>
        <taxon>Diplogasteroidea</taxon>
        <taxon>Neodiplogasteridae</taxon>
        <taxon>Pristionchus</taxon>
    </lineage>
</organism>
<keyword evidence="2" id="KW-1185">Reference proteome</keyword>
<dbReference type="EnsemblMetazoa" id="PPA16193.1">
    <property type="protein sequence ID" value="PPA16193.1"/>
    <property type="gene ID" value="WBGene00105747"/>
</dbReference>
<sequence length="248" mass="28285">MRYSILPVALLLLFLLPSIFSINDTEPTFSFASIFSWNSGDQPAFNESYCKEDASVRSILHRPIAAYCPQKNRKKVFEYGNGKSFRLNGVQVIMRHFNNFEKLLEIWVDGPSAALKDNEGKTIFGCTSKKATSDIPSAEIKFIKGNTASSGKTYCRFKLTSHRKEIIQRPKHFDEHQEQLKKKGYTISEIPYENLFSEVITCPEGSVLMYEIDGEQFDAVYIECKIDAGFHYFIKGVNGDRIEKNGNF</sequence>
<gene>
    <name evidence="1" type="primary">WBGene00105747</name>
</gene>
<dbReference type="AlphaFoldDB" id="A0A2A6CTT6"/>
<accession>A0A2A6CTT6</accession>
<name>A0A2A6CTT6_PRIPA</name>
<accession>A0A8R1UB32</accession>
<evidence type="ECO:0000313" key="2">
    <source>
        <dbReference type="Proteomes" id="UP000005239"/>
    </source>
</evidence>
<evidence type="ECO:0000313" key="1">
    <source>
        <dbReference type="EnsemblMetazoa" id="PPA16193.1"/>
    </source>
</evidence>
<proteinExistence type="predicted"/>
<dbReference type="Proteomes" id="UP000005239">
    <property type="component" value="Unassembled WGS sequence"/>
</dbReference>
<reference evidence="2" key="1">
    <citation type="journal article" date="2008" name="Nat. Genet.">
        <title>The Pristionchus pacificus genome provides a unique perspective on nematode lifestyle and parasitism.</title>
        <authorList>
            <person name="Dieterich C."/>
            <person name="Clifton S.W."/>
            <person name="Schuster L.N."/>
            <person name="Chinwalla A."/>
            <person name="Delehaunty K."/>
            <person name="Dinkelacker I."/>
            <person name="Fulton L."/>
            <person name="Fulton R."/>
            <person name="Godfrey J."/>
            <person name="Minx P."/>
            <person name="Mitreva M."/>
            <person name="Roeseler W."/>
            <person name="Tian H."/>
            <person name="Witte H."/>
            <person name="Yang S.P."/>
            <person name="Wilson R.K."/>
            <person name="Sommer R.J."/>
        </authorList>
    </citation>
    <scope>NUCLEOTIDE SEQUENCE [LARGE SCALE GENOMIC DNA]</scope>
    <source>
        <strain evidence="2">PS312</strain>
    </source>
</reference>
<protein>
    <submittedName>
        <fullName evidence="1">Uncharacterized protein</fullName>
    </submittedName>
</protein>
<reference evidence="1" key="2">
    <citation type="submission" date="2022-06" db="UniProtKB">
        <authorList>
            <consortium name="EnsemblMetazoa"/>
        </authorList>
    </citation>
    <scope>IDENTIFICATION</scope>
    <source>
        <strain evidence="1">PS312</strain>
    </source>
</reference>